<dbReference type="PROSITE" id="PS00122">
    <property type="entry name" value="CARBOXYLESTERASE_B_1"/>
    <property type="match status" value="1"/>
</dbReference>
<dbReference type="Proteomes" id="UP001519292">
    <property type="component" value="Unassembled WGS sequence"/>
</dbReference>
<evidence type="ECO:0000256" key="1">
    <source>
        <dbReference type="ARBA" id="ARBA00005964"/>
    </source>
</evidence>
<reference evidence="5 6" key="1">
    <citation type="submission" date="2021-03" db="EMBL/GenBank/DDBJ databases">
        <title>Genomic Encyclopedia of Type Strains, Phase IV (KMG-IV): sequencing the most valuable type-strain genomes for metagenomic binning, comparative biology and taxonomic classification.</title>
        <authorList>
            <person name="Goeker M."/>
        </authorList>
    </citation>
    <scope>NUCLEOTIDE SEQUENCE [LARGE SCALE GENOMIC DNA]</scope>
    <source>
        <strain evidence="5 6">DSM 101872</strain>
    </source>
</reference>
<dbReference type="InterPro" id="IPR050309">
    <property type="entry name" value="Type-B_Carboxylest/Lipase"/>
</dbReference>
<proteinExistence type="inferred from homology"/>
<organism evidence="5 6">
    <name type="scientific">Lactobacillus colini</name>
    <dbReference type="NCBI Taxonomy" id="1819254"/>
    <lineage>
        <taxon>Bacteria</taxon>
        <taxon>Bacillati</taxon>
        <taxon>Bacillota</taxon>
        <taxon>Bacilli</taxon>
        <taxon>Lactobacillales</taxon>
        <taxon>Lactobacillaceae</taxon>
        <taxon>Lactobacillus</taxon>
    </lineage>
</organism>
<dbReference type="GO" id="GO:0016787">
    <property type="term" value="F:hydrolase activity"/>
    <property type="evidence" value="ECO:0007669"/>
    <property type="project" value="UniProtKB-KW"/>
</dbReference>
<feature type="signal peptide" evidence="3">
    <location>
        <begin position="1"/>
        <end position="28"/>
    </location>
</feature>
<evidence type="ECO:0000313" key="6">
    <source>
        <dbReference type="Proteomes" id="UP001519292"/>
    </source>
</evidence>
<evidence type="ECO:0000256" key="2">
    <source>
        <dbReference type="ARBA" id="ARBA00022801"/>
    </source>
</evidence>
<evidence type="ECO:0000313" key="5">
    <source>
        <dbReference type="EMBL" id="MBP2058236.1"/>
    </source>
</evidence>
<dbReference type="SUPFAM" id="SSF53474">
    <property type="entry name" value="alpha/beta-Hydrolases"/>
    <property type="match status" value="1"/>
</dbReference>
<gene>
    <name evidence="5" type="ORF">J2Z60_001413</name>
</gene>
<evidence type="ECO:0000259" key="4">
    <source>
        <dbReference type="Pfam" id="PF00135"/>
    </source>
</evidence>
<feature type="chain" id="PRO_5045005587" description="Carboxylic ester hydrolase" evidence="3">
    <location>
        <begin position="29"/>
        <end position="563"/>
    </location>
</feature>
<name>A0ABS4MEX2_9LACO</name>
<keyword evidence="3" id="KW-0732">Signal</keyword>
<dbReference type="EMBL" id="JAGGLU010000007">
    <property type="protein sequence ID" value="MBP2058236.1"/>
    <property type="molecule type" value="Genomic_DNA"/>
</dbReference>
<dbReference type="RefSeq" id="WP_209686978.1">
    <property type="nucleotide sequence ID" value="NZ_JAGGLU010000007.1"/>
</dbReference>
<dbReference type="Gene3D" id="3.40.50.1820">
    <property type="entry name" value="alpha/beta hydrolase"/>
    <property type="match status" value="1"/>
</dbReference>
<accession>A0ABS4MEX2</accession>
<keyword evidence="2 3" id="KW-0378">Hydrolase</keyword>
<dbReference type="InterPro" id="IPR002018">
    <property type="entry name" value="CarbesteraseB"/>
</dbReference>
<dbReference type="InterPro" id="IPR019826">
    <property type="entry name" value="Carboxylesterase_B_AS"/>
</dbReference>
<dbReference type="PANTHER" id="PTHR11559">
    <property type="entry name" value="CARBOXYLESTERASE"/>
    <property type="match status" value="1"/>
</dbReference>
<dbReference type="InterPro" id="IPR029058">
    <property type="entry name" value="AB_hydrolase_fold"/>
</dbReference>
<evidence type="ECO:0000256" key="3">
    <source>
        <dbReference type="RuleBase" id="RU361235"/>
    </source>
</evidence>
<keyword evidence="6" id="KW-1185">Reference proteome</keyword>
<dbReference type="Pfam" id="PF00135">
    <property type="entry name" value="COesterase"/>
    <property type="match status" value="1"/>
</dbReference>
<protein>
    <recommendedName>
        <fullName evidence="3">Carboxylic ester hydrolase</fullName>
        <ecNumber evidence="3">3.1.1.-</ecNumber>
    </recommendedName>
</protein>
<feature type="domain" description="Carboxylesterase type B" evidence="4">
    <location>
        <begin position="31"/>
        <end position="354"/>
    </location>
</feature>
<sequence>MKLKLIGSSFVIATLVGIGLGTMNQAKAATTIRQTQFGKVKGQKDGGVLQWKGIPYGGSVSGKNRWQAPNNPKKWKGVKNTTKSISAIQYNSGTVSGSEKNALTLDIYRPNTNKKNLPVIVYIHGGNNQTGSSTEIPGTSFIKKHDAIYIAINYRLGVLGFNPLSALKNGSKQKNSGNYALLDMAKALTWVQKNAKYFGGNKNNVTVAGFSAGGRDVMAMLISPIFKGKFNKAIAFSGGMTTSDTVKSQQVFAKAIAPLAVKSGKAKTEAEAVRWLTSTNKSDQKAVRKFLYNIKASDLAKLMGNASIRMSVFPHLYKDGVVIPKNGFDTKKYNQVPVVMTSGSREFSLFEAYDPYFAKTLADGKLLTDPQYQFGFKYGGELYGRFNVENSANKMLKQGYKANIYGMNIDFGNDIKVVGPTMATYGAYHGVFVPMLDTNNTSYKLVVGDAYKSDGARAMLAAFQNYIYNFMISKDGSSNKNNVDWKPYKKQNAPVLNIDADKDYSKIKMKSKTYTDQDILNAMDQDTSVTPAQKKNIISKVMNGRWFSNGLDTKYNNLSDFDK</sequence>
<dbReference type="EC" id="3.1.1.-" evidence="3"/>
<comment type="similarity">
    <text evidence="1 3">Belongs to the type-B carboxylesterase/lipase family.</text>
</comment>
<comment type="caution">
    <text evidence="5">The sequence shown here is derived from an EMBL/GenBank/DDBJ whole genome shotgun (WGS) entry which is preliminary data.</text>
</comment>